<reference evidence="1 2" key="1">
    <citation type="journal article" date="2019" name="Int. J. Syst. Evol. Microbiol.">
        <title>The Global Catalogue of Microorganisms (GCM) 10K type strain sequencing project: providing services to taxonomists for standard genome sequencing and annotation.</title>
        <authorList>
            <consortium name="The Broad Institute Genomics Platform"/>
            <consortium name="The Broad Institute Genome Sequencing Center for Infectious Disease"/>
            <person name="Wu L."/>
            <person name="Ma J."/>
        </authorList>
    </citation>
    <scope>NUCLEOTIDE SEQUENCE [LARGE SCALE GENOMIC DNA]</scope>
    <source>
        <strain evidence="1 2">JCM 16026</strain>
    </source>
</reference>
<dbReference type="EMBL" id="BAAAQT010000008">
    <property type="protein sequence ID" value="GAA2175642.1"/>
    <property type="molecule type" value="Genomic_DNA"/>
</dbReference>
<comment type="caution">
    <text evidence="1">The sequence shown here is derived from an EMBL/GenBank/DDBJ whole genome shotgun (WGS) entry which is preliminary data.</text>
</comment>
<accession>A0ABN3AXH5</accession>
<protein>
    <recommendedName>
        <fullName evidence="3">DUF2550 domain-containing protein</fullName>
    </recommendedName>
</protein>
<dbReference type="RefSeq" id="WP_344344385.1">
    <property type="nucleotide sequence ID" value="NZ_BAAAQT010000008.1"/>
</dbReference>
<name>A0ABN3AXH5_9MICO</name>
<organism evidence="1 2">
    <name type="scientific">Agrococcus versicolor</name>
    <dbReference type="NCBI Taxonomy" id="501482"/>
    <lineage>
        <taxon>Bacteria</taxon>
        <taxon>Bacillati</taxon>
        <taxon>Actinomycetota</taxon>
        <taxon>Actinomycetes</taxon>
        <taxon>Micrococcales</taxon>
        <taxon>Microbacteriaceae</taxon>
        <taxon>Agrococcus</taxon>
    </lineage>
</organism>
<dbReference type="Proteomes" id="UP001501599">
    <property type="component" value="Unassembled WGS sequence"/>
</dbReference>
<gene>
    <name evidence="1" type="ORF">GCM10009846_26330</name>
</gene>
<evidence type="ECO:0008006" key="3">
    <source>
        <dbReference type="Google" id="ProtNLM"/>
    </source>
</evidence>
<evidence type="ECO:0000313" key="1">
    <source>
        <dbReference type="EMBL" id="GAA2175642.1"/>
    </source>
</evidence>
<evidence type="ECO:0000313" key="2">
    <source>
        <dbReference type="Proteomes" id="UP001501599"/>
    </source>
</evidence>
<proteinExistence type="predicted"/>
<keyword evidence="2" id="KW-1185">Reference proteome</keyword>
<sequence length="145" mass="15646">MTLSAPPRRSLIVVSALLAFAAFVLGVLITLGGTAIAWRLVDESRPGLMLAELMTNTTPGFADAPRPAADACGDRFGCMEGVEGDGVSMYRYFSLDLARQAVVYDDSDLYRSDRIVIVFDADGLSADERFQLLQVVESTWTGSSD</sequence>